<protein>
    <submittedName>
        <fullName evidence="6">Phage holin family protein</fullName>
    </submittedName>
</protein>
<comment type="caution">
    <text evidence="6">The sequence shown here is derived from an EMBL/GenBank/DDBJ whole genome shotgun (WGS) entry which is preliminary data.</text>
</comment>
<dbReference type="NCBIfam" id="TIGR01593">
    <property type="entry name" value="holin_tox_secr"/>
    <property type="match status" value="1"/>
</dbReference>
<organism evidence="6 7">
    <name type="scientific">Muricoprocola aceti</name>
    <dbReference type="NCBI Taxonomy" id="2981772"/>
    <lineage>
        <taxon>Bacteria</taxon>
        <taxon>Bacillati</taxon>
        <taxon>Bacillota</taxon>
        <taxon>Clostridia</taxon>
        <taxon>Lachnospirales</taxon>
        <taxon>Lachnospiraceae</taxon>
        <taxon>Muricoprocola</taxon>
    </lineage>
</organism>
<gene>
    <name evidence="6" type="ORF">OCV47_10565</name>
</gene>
<dbReference type="Pfam" id="PF05105">
    <property type="entry name" value="Phage_holin_4_1"/>
    <property type="match status" value="1"/>
</dbReference>
<evidence type="ECO:0000256" key="4">
    <source>
        <dbReference type="ARBA" id="ARBA00023136"/>
    </source>
</evidence>
<evidence type="ECO:0000313" key="7">
    <source>
        <dbReference type="Proteomes" id="UP001652338"/>
    </source>
</evidence>
<keyword evidence="3 5" id="KW-1133">Transmembrane helix</keyword>
<accession>A0ABT2SMN8</accession>
<dbReference type="EMBL" id="JAOQKE010000013">
    <property type="protein sequence ID" value="MCU6725787.1"/>
    <property type="molecule type" value="Genomic_DNA"/>
</dbReference>
<dbReference type="InterPro" id="IPR006480">
    <property type="entry name" value="Phage_holin_4_1"/>
</dbReference>
<feature type="transmembrane region" description="Helical" evidence="5">
    <location>
        <begin position="14"/>
        <end position="34"/>
    </location>
</feature>
<feature type="transmembrane region" description="Helical" evidence="5">
    <location>
        <begin position="55"/>
        <end position="76"/>
    </location>
</feature>
<feature type="transmembrane region" description="Helical" evidence="5">
    <location>
        <begin position="82"/>
        <end position="102"/>
    </location>
</feature>
<keyword evidence="4 5" id="KW-0472">Membrane</keyword>
<proteinExistence type="predicted"/>
<keyword evidence="7" id="KW-1185">Reference proteome</keyword>
<sequence>MLAKLIELFMHNKIIQLVVAAVIFDTIFGVIRAAKERKFNSCFGIDGAIRKISMIVSLCGLLIVDYLVKINLIGFVPEQIRMWIGVETIGAAEFFGLLYIAYEIVSILKNMYLCGLPVKRVWSTVRKFLSNYTDELPDSDEIQDKLKEYTDNLQSEEITLADAVTAEKKM</sequence>
<evidence type="ECO:0000256" key="2">
    <source>
        <dbReference type="ARBA" id="ARBA00022692"/>
    </source>
</evidence>
<name>A0ABT2SMN8_9FIRM</name>
<comment type="subcellular location">
    <subcellularLocation>
        <location evidence="1">Membrane</location>
        <topology evidence="1">Multi-pass membrane protein</topology>
    </subcellularLocation>
</comment>
<keyword evidence="2 5" id="KW-0812">Transmembrane</keyword>
<dbReference type="Proteomes" id="UP001652338">
    <property type="component" value="Unassembled WGS sequence"/>
</dbReference>
<evidence type="ECO:0000313" key="6">
    <source>
        <dbReference type="EMBL" id="MCU6725787.1"/>
    </source>
</evidence>
<evidence type="ECO:0000256" key="1">
    <source>
        <dbReference type="ARBA" id="ARBA00004141"/>
    </source>
</evidence>
<dbReference type="RefSeq" id="WP_262655055.1">
    <property type="nucleotide sequence ID" value="NZ_JAOQKE010000013.1"/>
</dbReference>
<evidence type="ECO:0000256" key="3">
    <source>
        <dbReference type="ARBA" id="ARBA00022989"/>
    </source>
</evidence>
<reference evidence="6 7" key="1">
    <citation type="journal article" date="2021" name="ISME Commun">
        <title>Automated analysis of genomic sequences facilitates high-throughput and comprehensive description of bacteria.</title>
        <authorList>
            <person name="Hitch T.C.A."/>
        </authorList>
    </citation>
    <scope>NUCLEOTIDE SEQUENCE [LARGE SCALE GENOMIC DNA]</scope>
    <source>
        <strain evidence="6 7">Sanger_29</strain>
    </source>
</reference>
<evidence type="ECO:0000256" key="5">
    <source>
        <dbReference type="SAM" id="Phobius"/>
    </source>
</evidence>